<dbReference type="AlphaFoldDB" id="A0A8J2VQK5"/>
<evidence type="ECO:0000313" key="2">
    <source>
        <dbReference type="Proteomes" id="UP000789524"/>
    </source>
</evidence>
<proteinExistence type="predicted"/>
<reference evidence="1" key="1">
    <citation type="submission" date="2021-09" db="EMBL/GenBank/DDBJ databases">
        <authorList>
            <person name="Martin H S."/>
        </authorList>
    </citation>
    <scope>NUCLEOTIDE SEQUENCE</scope>
</reference>
<protein>
    <submittedName>
        <fullName evidence="1">(African queen) hypothetical protein</fullName>
    </submittedName>
</protein>
<name>A0A8J2VQK5_9NEOP</name>
<organism evidence="1 2">
    <name type="scientific">Danaus chrysippus</name>
    <name type="common">African queen</name>
    <dbReference type="NCBI Taxonomy" id="151541"/>
    <lineage>
        <taxon>Eukaryota</taxon>
        <taxon>Metazoa</taxon>
        <taxon>Ecdysozoa</taxon>
        <taxon>Arthropoda</taxon>
        <taxon>Hexapoda</taxon>
        <taxon>Insecta</taxon>
        <taxon>Pterygota</taxon>
        <taxon>Neoptera</taxon>
        <taxon>Endopterygota</taxon>
        <taxon>Lepidoptera</taxon>
        <taxon>Glossata</taxon>
        <taxon>Ditrysia</taxon>
        <taxon>Papilionoidea</taxon>
        <taxon>Nymphalidae</taxon>
        <taxon>Danainae</taxon>
        <taxon>Danaini</taxon>
        <taxon>Danaina</taxon>
        <taxon>Danaus</taxon>
        <taxon>Anosia</taxon>
    </lineage>
</organism>
<gene>
    <name evidence="1" type="ORF">DCHRY22_LOCUS2001</name>
</gene>
<accession>A0A8J2VQK5</accession>
<sequence>MRLFTIGFDRAGQSQYARRPSSPQLSVLVTYDGCPNPCLRVAAAAAAERRLPPSRSRPCIPIVSLYEHCPLNTLAAPDTYH</sequence>
<keyword evidence="2" id="KW-1185">Reference proteome</keyword>
<evidence type="ECO:0000313" key="1">
    <source>
        <dbReference type="EMBL" id="CAG9560316.1"/>
    </source>
</evidence>
<dbReference type="EMBL" id="CAKASE010000045">
    <property type="protein sequence ID" value="CAG9560316.1"/>
    <property type="molecule type" value="Genomic_DNA"/>
</dbReference>
<comment type="caution">
    <text evidence="1">The sequence shown here is derived from an EMBL/GenBank/DDBJ whole genome shotgun (WGS) entry which is preliminary data.</text>
</comment>
<dbReference type="Proteomes" id="UP000789524">
    <property type="component" value="Unassembled WGS sequence"/>
</dbReference>